<dbReference type="PANTHER" id="PTHR35024:SF4">
    <property type="entry name" value="POLYMER-FORMING CYTOSKELETAL PROTEIN"/>
    <property type="match status" value="1"/>
</dbReference>
<dbReference type="Pfam" id="PF04519">
    <property type="entry name" value="Bactofilin"/>
    <property type="match status" value="1"/>
</dbReference>
<protein>
    <submittedName>
        <fullName evidence="2">Polymer-forming cytoskeletal protein</fullName>
    </submittedName>
</protein>
<gene>
    <name evidence="2" type="ORF">G5B42_06705</name>
</gene>
<organism evidence="2 3">
    <name type="scientific">Capillibacterium thermochitinicola</name>
    <dbReference type="NCBI Taxonomy" id="2699427"/>
    <lineage>
        <taxon>Bacteria</taxon>
        <taxon>Bacillati</taxon>
        <taxon>Bacillota</taxon>
        <taxon>Capillibacterium</taxon>
    </lineage>
</organism>
<comment type="caution">
    <text evidence="2">The sequence shown here is derived from an EMBL/GenBank/DDBJ whole genome shotgun (WGS) entry which is preliminary data.</text>
</comment>
<dbReference type="EMBL" id="JAAKDE010000012">
    <property type="protein sequence ID" value="MBA2133232.1"/>
    <property type="molecule type" value="Genomic_DNA"/>
</dbReference>
<sequence>MEGKNQIQTIIGKATTFRGTIGSTENIQIDGKHQGEIVTKGNLYISESGEVEGKVQADNLLLAGVLHGETKVNGKMEILATGKFQGEAEMSIFVVEEGARFQGECRQNKK</sequence>
<proteinExistence type="inferred from homology"/>
<name>A0A8J6LSH3_9FIRM</name>
<dbReference type="AlphaFoldDB" id="A0A8J6LSH3"/>
<evidence type="ECO:0000313" key="3">
    <source>
        <dbReference type="Proteomes" id="UP000657177"/>
    </source>
</evidence>
<evidence type="ECO:0000313" key="2">
    <source>
        <dbReference type="EMBL" id="MBA2133232.1"/>
    </source>
</evidence>
<dbReference type="Proteomes" id="UP000657177">
    <property type="component" value="Unassembled WGS sequence"/>
</dbReference>
<reference evidence="2" key="1">
    <citation type="submission" date="2020-06" db="EMBL/GenBank/DDBJ databases">
        <title>Novel chitinolytic bacterium.</title>
        <authorList>
            <person name="Ungkulpasvich U."/>
            <person name="Kosugi A."/>
            <person name="Uke A."/>
        </authorList>
    </citation>
    <scope>NUCLEOTIDE SEQUENCE</scope>
    <source>
        <strain evidence="2">UUS1-1</strain>
    </source>
</reference>
<dbReference type="PANTHER" id="PTHR35024">
    <property type="entry name" value="HYPOTHETICAL CYTOSOLIC PROTEIN"/>
    <property type="match status" value="1"/>
</dbReference>
<accession>A0A8J6LSH3</accession>
<comment type="similarity">
    <text evidence="1">Belongs to the bactofilin family.</text>
</comment>
<dbReference type="InterPro" id="IPR007607">
    <property type="entry name" value="BacA/B"/>
</dbReference>
<evidence type="ECO:0000256" key="1">
    <source>
        <dbReference type="ARBA" id="ARBA00044755"/>
    </source>
</evidence>
<keyword evidence="3" id="KW-1185">Reference proteome</keyword>
<dbReference type="RefSeq" id="WP_181339677.1">
    <property type="nucleotide sequence ID" value="NZ_JAAKDE010000012.1"/>
</dbReference>